<feature type="binding site" evidence="10">
    <location>
        <position position="181"/>
    </location>
    <ligand>
        <name>[4Fe-4S] cluster</name>
        <dbReference type="ChEBI" id="CHEBI:49883"/>
        <label>2</label>
    </ligand>
</feature>
<dbReference type="InterPro" id="IPR007202">
    <property type="entry name" value="4Fe-4S_dom"/>
</dbReference>
<dbReference type="Gene3D" id="1.10.15.40">
    <property type="entry name" value="Electron transport complex subunit B, putative Fe-S cluster"/>
    <property type="match status" value="1"/>
</dbReference>
<evidence type="ECO:0000256" key="3">
    <source>
        <dbReference type="ARBA" id="ARBA00022723"/>
    </source>
</evidence>
<reference evidence="15" key="1">
    <citation type="journal article" date="2019" name="Int. J. Syst. Evol. Microbiol.">
        <title>The Global Catalogue of Microorganisms (GCM) 10K type strain sequencing project: providing services to taxonomists for standard genome sequencing and annotation.</title>
        <authorList>
            <consortium name="The Broad Institute Genomics Platform"/>
            <consortium name="The Broad Institute Genome Sequencing Center for Infectious Disease"/>
            <person name="Wu L."/>
            <person name="Ma J."/>
        </authorList>
    </citation>
    <scope>NUCLEOTIDE SEQUENCE [LARGE SCALE GENOMIC DNA]</scope>
    <source>
        <strain evidence="15">CCUG 46385</strain>
    </source>
</reference>
<evidence type="ECO:0000256" key="8">
    <source>
        <dbReference type="ARBA" id="ARBA00023014"/>
    </source>
</evidence>
<feature type="binding site" evidence="10">
    <location>
        <position position="174"/>
    </location>
    <ligand>
        <name>[4Fe-4S] cluster</name>
        <dbReference type="ChEBI" id="CHEBI:49883"/>
        <label>3</label>
    </ligand>
</feature>
<comment type="subcellular location">
    <subcellularLocation>
        <location evidence="10">Cell membrane</location>
    </subcellularLocation>
</comment>
<feature type="domain" description="4Fe-4S ferredoxin-type" evidence="12">
    <location>
        <begin position="238"/>
        <end position="265"/>
    </location>
</feature>
<dbReference type="Proteomes" id="UP001595916">
    <property type="component" value="Unassembled WGS sequence"/>
</dbReference>
<proteinExistence type="inferred from homology"/>
<evidence type="ECO:0000256" key="10">
    <source>
        <dbReference type="HAMAP-Rule" id="MF_00463"/>
    </source>
</evidence>
<keyword evidence="4 10" id="KW-0677">Repeat</keyword>
<gene>
    <name evidence="10" type="primary">rnfB</name>
    <name evidence="14" type="ORF">ACFO4R_04210</name>
</gene>
<evidence type="ECO:0000256" key="2">
    <source>
        <dbReference type="ARBA" id="ARBA00022485"/>
    </source>
</evidence>
<evidence type="ECO:0000256" key="7">
    <source>
        <dbReference type="ARBA" id="ARBA00023004"/>
    </source>
</evidence>
<feature type="binding site" evidence="10">
    <location>
        <position position="171"/>
    </location>
    <ligand>
        <name>[4Fe-4S] cluster</name>
        <dbReference type="ChEBI" id="CHEBI:49883"/>
        <label>3</label>
    </ligand>
</feature>
<feature type="binding site" evidence="10">
    <location>
        <position position="151"/>
    </location>
    <ligand>
        <name>[4Fe-4S] cluster</name>
        <dbReference type="ChEBI" id="CHEBI:49883"/>
        <label>3</label>
    </ligand>
</feature>
<feature type="binding site" evidence="10">
    <location>
        <position position="57"/>
    </location>
    <ligand>
        <name>[4Fe-4S] cluster</name>
        <dbReference type="ChEBI" id="CHEBI:49883"/>
        <label>1</label>
    </ligand>
</feature>
<dbReference type="NCBIfam" id="TIGR01944">
    <property type="entry name" value="rnfB"/>
    <property type="match status" value="1"/>
</dbReference>
<comment type="caution">
    <text evidence="14">The sequence shown here is derived from an EMBL/GenBank/DDBJ whole genome shotgun (WGS) entry which is preliminary data.</text>
</comment>
<comment type="function">
    <text evidence="10">Part of a membrane-bound complex that couples electron transfer with translocation of ions across the membrane.</text>
</comment>
<dbReference type="HAMAP" id="MF_00463">
    <property type="entry name" value="RsxB_RnfB"/>
    <property type="match status" value="1"/>
</dbReference>
<evidence type="ECO:0000259" key="13">
    <source>
        <dbReference type="PROSITE" id="PS51656"/>
    </source>
</evidence>
<dbReference type="PROSITE" id="PS51656">
    <property type="entry name" value="4FE4S"/>
    <property type="match status" value="1"/>
</dbReference>
<feature type="region of interest" description="Disordered" evidence="11">
    <location>
        <begin position="266"/>
        <end position="294"/>
    </location>
</feature>
<evidence type="ECO:0000256" key="5">
    <source>
        <dbReference type="ARBA" id="ARBA00022967"/>
    </source>
</evidence>
<comment type="similarity">
    <text evidence="10">Belongs to the 4Fe4S bacterial-type ferredoxin family. RnfB subfamily.</text>
</comment>
<feature type="domain" description="4Fe-4S ferredoxin-type" evidence="12">
    <location>
        <begin position="126"/>
        <end position="161"/>
    </location>
</feature>
<evidence type="ECO:0000256" key="4">
    <source>
        <dbReference type="ARBA" id="ARBA00022737"/>
    </source>
</evidence>
<feature type="binding site" evidence="10">
    <location>
        <position position="177"/>
    </location>
    <ligand>
        <name>[4Fe-4S] cluster</name>
        <dbReference type="ChEBI" id="CHEBI:49883"/>
        <label>3</label>
    </ligand>
</feature>
<dbReference type="RefSeq" id="WP_379787785.1">
    <property type="nucleotide sequence ID" value="NZ_JBHSHL010000014.1"/>
</dbReference>
<feature type="region of interest" description="Hydrophobic" evidence="10">
    <location>
        <begin position="1"/>
        <end position="26"/>
    </location>
</feature>
<dbReference type="PROSITE" id="PS51379">
    <property type="entry name" value="4FE4S_FER_2"/>
    <property type="match status" value="4"/>
</dbReference>
<name>A0ABV9QK37_9FIRM</name>
<accession>A0ABV9QK37</accession>
<feature type="binding site" evidence="10">
    <location>
        <position position="74"/>
    </location>
    <ligand>
        <name>[4Fe-4S] cluster</name>
        <dbReference type="ChEBI" id="CHEBI:49883"/>
        <label>1</label>
    </ligand>
</feature>
<keyword evidence="1 10" id="KW-0813">Transport</keyword>
<keyword evidence="10" id="KW-1003">Cell membrane</keyword>
<dbReference type="PANTHER" id="PTHR43560:SF1">
    <property type="entry name" value="ION-TRANSLOCATING OXIDOREDUCTASE COMPLEX SUBUNIT B"/>
    <property type="match status" value="1"/>
</dbReference>
<evidence type="ECO:0000256" key="6">
    <source>
        <dbReference type="ARBA" id="ARBA00022982"/>
    </source>
</evidence>
<dbReference type="CDD" id="cd10549">
    <property type="entry name" value="MtMvhB_like"/>
    <property type="match status" value="1"/>
</dbReference>
<feature type="binding site" evidence="10">
    <location>
        <position position="147"/>
    </location>
    <ligand>
        <name>[4Fe-4S] cluster</name>
        <dbReference type="ChEBI" id="CHEBI:49883"/>
        <label>2</label>
    </ligand>
</feature>
<comment type="subunit">
    <text evidence="10">The complex is composed of six subunits: RnfA, RnfB, RnfC, RnfD, RnfE and RnfG.</text>
</comment>
<keyword evidence="5 10" id="KW-1278">Translocase</keyword>
<sequence>MSTIINALASLSAMGLVFGSGLAYASKKFEVQVDPKEKAVLEALPGANCGGCGYPGCGGLASAIASGKAPVNACPVGGAAVAAQVAVIMGVSADAGDKKVAHVQCNGGTARAKIKSNYQGILNCRAASMVNNGDKECSVGCLGYGSCVSVCAFDAIHVTEDGVALVDREKCVACGKCIDACPRLLITMVPEKKTVVVDCSNRDKGKAVKDVCQVGCIGCGICEKNCPFDAIHVEGNIARVDYDKCKLCKICVQKCPTKAISKHLYREPKPKEAAAPKAAPAPKAPEAPEAQQGV</sequence>
<feature type="binding site" evidence="10">
    <location>
        <position position="49"/>
    </location>
    <ligand>
        <name>[4Fe-4S] cluster</name>
        <dbReference type="ChEBI" id="CHEBI:49883"/>
        <label>1</label>
    </ligand>
</feature>
<dbReference type="EMBL" id="JBHSHL010000014">
    <property type="protein sequence ID" value="MFC4804279.1"/>
    <property type="molecule type" value="Genomic_DNA"/>
</dbReference>
<dbReference type="InterPro" id="IPR050395">
    <property type="entry name" value="4Fe4S_Ferredoxin_RnfB"/>
</dbReference>
<dbReference type="PROSITE" id="PS00198">
    <property type="entry name" value="4FE4S_FER_1"/>
    <property type="match status" value="2"/>
</dbReference>
<dbReference type="InterPro" id="IPR017900">
    <property type="entry name" value="4Fe4S_Fe_S_CS"/>
</dbReference>
<keyword evidence="9 10" id="KW-0472">Membrane</keyword>
<keyword evidence="8 10" id="KW-0411">Iron-sulfur</keyword>
<dbReference type="Pfam" id="PF12838">
    <property type="entry name" value="Fer4_7"/>
    <property type="match status" value="1"/>
</dbReference>
<evidence type="ECO:0000313" key="15">
    <source>
        <dbReference type="Proteomes" id="UP001595916"/>
    </source>
</evidence>
<evidence type="ECO:0000256" key="11">
    <source>
        <dbReference type="SAM" id="MobiDB-lite"/>
    </source>
</evidence>
<dbReference type="PANTHER" id="PTHR43560">
    <property type="entry name" value="ION-TRANSLOCATING OXIDOREDUCTASE COMPLEX SUBUNIT B"/>
    <property type="match status" value="1"/>
</dbReference>
<dbReference type="SUPFAM" id="SSF54862">
    <property type="entry name" value="4Fe-4S ferredoxins"/>
    <property type="match status" value="1"/>
</dbReference>
<protein>
    <recommendedName>
        <fullName evidence="10">Ion-translocating oxidoreductase complex subunit B</fullName>
        <ecNumber evidence="10">7.-.-.-</ecNumber>
    </recommendedName>
    <alternativeName>
        <fullName evidence="10">Rnf electron transport complex subunit B</fullName>
    </alternativeName>
</protein>
<dbReference type="InterPro" id="IPR017896">
    <property type="entry name" value="4Fe4S_Fe-S-bd"/>
</dbReference>
<keyword evidence="7 10" id="KW-0408">Iron</keyword>
<dbReference type="EC" id="7.-.-.-" evidence="10"/>
<comment type="cofactor">
    <cofactor evidence="10">
        <name>[4Fe-4S] cluster</name>
        <dbReference type="ChEBI" id="CHEBI:49883"/>
    </cofactor>
    <text evidence="10">Binds 3 [4Fe-4S] clusters.</text>
</comment>
<keyword evidence="2 10" id="KW-0004">4Fe-4S</keyword>
<evidence type="ECO:0000256" key="1">
    <source>
        <dbReference type="ARBA" id="ARBA00022448"/>
    </source>
</evidence>
<evidence type="ECO:0000256" key="9">
    <source>
        <dbReference type="ARBA" id="ARBA00023136"/>
    </source>
</evidence>
<dbReference type="Pfam" id="PF00037">
    <property type="entry name" value="Fer4"/>
    <property type="match status" value="1"/>
</dbReference>
<dbReference type="Pfam" id="PF04060">
    <property type="entry name" value="FeS"/>
    <property type="match status" value="1"/>
</dbReference>
<feature type="domain" description="4Fe-4S" evidence="13">
    <location>
        <begin position="32"/>
        <end position="91"/>
    </location>
</feature>
<comment type="caution">
    <text evidence="10">Lacks conserved residue(s) required for the propagation of feature annotation.</text>
</comment>
<evidence type="ECO:0000313" key="14">
    <source>
        <dbReference type="EMBL" id="MFC4804279.1"/>
    </source>
</evidence>
<feature type="domain" description="4Fe-4S ferredoxin-type" evidence="12">
    <location>
        <begin position="205"/>
        <end position="236"/>
    </location>
</feature>
<feature type="binding site" evidence="10">
    <location>
        <position position="52"/>
    </location>
    <ligand>
        <name>[4Fe-4S] cluster</name>
        <dbReference type="ChEBI" id="CHEBI:49883"/>
        <label>1</label>
    </ligand>
</feature>
<feature type="domain" description="4Fe-4S ferredoxin-type" evidence="12">
    <location>
        <begin position="162"/>
        <end position="191"/>
    </location>
</feature>
<feature type="binding site" evidence="10">
    <location>
        <position position="141"/>
    </location>
    <ligand>
        <name>[4Fe-4S] cluster</name>
        <dbReference type="ChEBI" id="CHEBI:49883"/>
        <label>2</label>
    </ligand>
</feature>
<keyword evidence="3 10" id="KW-0479">Metal-binding</keyword>
<dbReference type="Gene3D" id="3.30.70.20">
    <property type="match status" value="2"/>
</dbReference>
<feature type="binding site" evidence="10">
    <location>
        <position position="137"/>
    </location>
    <ligand>
        <name>[4Fe-4S] cluster</name>
        <dbReference type="ChEBI" id="CHEBI:49883"/>
        <label>2</label>
    </ligand>
</feature>
<keyword evidence="6 10" id="KW-0249">Electron transport</keyword>
<organism evidence="14 15">
    <name type="scientific">Filifactor villosus</name>
    <dbReference type="NCBI Taxonomy" id="29374"/>
    <lineage>
        <taxon>Bacteria</taxon>
        <taxon>Bacillati</taxon>
        <taxon>Bacillota</taxon>
        <taxon>Clostridia</taxon>
        <taxon>Peptostreptococcales</taxon>
        <taxon>Filifactoraceae</taxon>
        <taxon>Filifactor</taxon>
    </lineage>
</organism>
<keyword evidence="15" id="KW-1185">Reference proteome</keyword>
<evidence type="ECO:0000259" key="12">
    <source>
        <dbReference type="PROSITE" id="PS51379"/>
    </source>
</evidence>
<dbReference type="InterPro" id="IPR010207">
    <property type="entry name" value="Elect_transpt_cplx_RnfB/RsxB"/>
</dbReference>